<dbReference type="Gene3D" id="1.25.40.10">
    <property type="entry name" value="Tetratricopeptide repeat domain"/>
    <property type="match status" value="5"/>
</dbReference>
<dbReference type="FunFam" id="1.25.40.10:FF:000031">
    <property type="entry name" value="Pentatricopeptide repeat-containing protein mitochondrial"/>
    <property type="match status" value="1"/>
</dbReference>
<dbReference type="GO" id="GO:0003723">
    <property type="term" value="F:RNA binding"/>
    <property type="evidence" value="ECO:0007669"/>
    <property type="project" value="InterPro"/>
</dbReference>
<dbReference type="GO" id="GO:0048731">
    <property type="term" value="P:system development"/>
    <property type="evidence" value="ECO:0007669"/>
    <property type="project" value="UniProtKB-ARBA"/>
</dbReference>
<dbReference type="NCBIfam" id="TIGR00756">
    <property type="entry name" value="PPR"/>
    <property type="match status" value="6"/>
</dbReference>
<dbReference type="PANTHER" id="PTHR24015">
    <property type="entry name" value="OS07G0578800 PROTEIN-RELATED"/>
    <property type="match status" value="1"/>
</dbReference>
<dbReference type="InterPro" id="IPR046848">
    <property type="entry name" value="E_motif"/>
</dbReference>
<dbReference type="Proteomes" id="UP000825935">
    <property type="component" value="Chromosome 36"/>
</dbReference>
<feature type="repeat" description="PPR" evidence="2">
    <location>
        <begin position="501"/>
        <end position="535"/>
    </location>
</feature>
<gene>
    <name evidence="3" type="ORF">KP509_36G021900</name>
</gene>
<dbReference type="InterPro" id="IPR002885">
    <property type="entry name" value="PPR_rpt"/>
</dbReference>
<evidence type="ECO:0000256" key="2">
    <source>
        <dbReference type="PROSITE-ProRule" id="PRU00708"/>
    </source>
</evidence>
<name>A0A8T2QBE1_CERRI</name>
<evidence type="ECO:0000313" key="4">
    <source>
        <dbReference type="Proteomes" id="UP000825935"/>
    </source>
</evidence>
<dbReference type="GO" id="GO:0009451">
    <property type="term" value="P:RNA modification"/>
    <property type="evidence" value="ECO:0007669"/>
    <property type="project" value="InterPro"/>
</dbReference>
<dbReference type="Pfam" id="PF01535">
    <property type="entry name" value="PPR"/>
    <property type="match status" value="5"/>
</dbReference>
<protein>
    <recommendedName>
        <fullName evidence="5">Pentatricopeptide repeat-containing protein</fullName>
    </recommendedName>
</protein>
<sequence>MIYTDRRALELFSQSCELYIKHCSQRRGPDGHEFVSILKACSLSRALSLGQVVFSHVVESDFAHNLHIHNTLINMYGRCGSLDDALGTFNYMLQKDVISWNVLIGGYAHVQPYEALQLLSRMHCEGFIPDKYTYVSVLKVCAELRYLMFGKLLHHLIVLTCLERDVFVGSALIDMYTSCGGMAEAESLFDCLPERNLVTWNAIISGYVGHTNEEKAFSIFSRMLNEGNEELSPNQVSFVSMLKVCSNLALLLQGALIHAYIIEKAYEFNVFLISILIDMYSQCGNLDDSIYVFHMSWQEDPIIWGALVAAFVRHGHDHEALHIFRCIQHSALHVNAATYICVLKACTNLNARQQGKMIHMHVVESTLASQTTVSNALIDMHVKCGSVKDARVVFDMLQEKDLITWNSMIAGYAEQCNEEAFKLFDQMQEHGESPDIVTIISVLKGCSRLCNLDEGKLVHDYLRNKSFSCSLFVKNALIDMYAKCGSLSEAHKLFYDMQNRDAVTWSAMITGLVQCWRGEDAIFFFQQMLQEGISPNEGVLVGILHACAIEAALYVGKLVHSFVVELDLLTSLAVGNSLIGMYSNSGSCDDAYRVFQTIENRNEVTWTSIITCFGRYENYRFALQCYAGMLKEGLSPNAVTFVSLLSSCSRIGLMGEACGLFGSISTEHQIVLTAQHYNCMVDLMGRTNQIKKAEELLVSMPFYVNAIGWSCLLGHCKTHGNVEIGKRCFDKIMILDPEDRSAYALMLSIYAEAGMHKEIELINSGLKIR</sequence>
<dbReference type="PROSITE" id="PS51375">
    <property type="entry name" value="PPR"/>
    <property type="match status" value="6"/>
</dbReference>
<dbReference type="PANTHER" id="PTHR24015:SF548">
    <property type="entry name" value="OS08G0340900 PROTEIN"/>
    <property type="match status" value="1"/>
</dbReference>
<dbReference type="FunFam" id="1.25.40.10:FF:000344">
    <property type="entry name" value="Pentatricopeptide repeat-containing protein"/>
    <property type="match status" value="2"/>
</dbReference>
<keyword evidence="4" id="KW-1185">Reference proteome</keyword>
<feature type="repeat" description="PPR" evidence="2">
    <location>
        <begin position="65"/>
        <end position="99"/>
    </location>
</feature>
<reference evidence="3" key="1">
    <citation type="submission" date="2021-08" db="EMBL/GenBank/DDBJ databases">
        <title>WGS assembly of Ceratopteris richardii.</title>
        <authorList>
            <person name="Marchant D.B."/>
            <person name="Chen G."/>
            <person name="Jenkins J."/>
            <person name="Shu S."/>
            <person name="Leebens-Mack J."/>
            <person name="Grimwood J."/>
            <person name="Schmutz J."/>
            <person name="Soltis P."/>
            <person name="Soltis D."/>
            <person name="Chen Z.-H."/>
        </authorList>
    </citation>
    <scope>NUCLEOTIDE SEQUENCE</scope>
    <source>
        <strain evidence="3">Whitten #5841</strain>
        <tissue evidence="3">Leaf</tissue>
    </source>
</reference>
<feature type="repeat" description="PPR" evidence="2">
    <location>
        <begin position="401"/>
        <end position="434"/>
    </location>
</feature>
<evidence type="ECO:0000256" key="1">
    <source>
        <dbReference type="ARBA" id="ARBA00022737"/>
    </source>
</evidence>
<dbReference type="InterPro" id="IPR011990">
    <property type="entry name" value="TPR-like_helical_dom_sf"/>
</dbReference>
<accession>A0A8T2QBE1</accession>
<feature type="repeat" description="PPR" evidence="2">
    <location>
        <begin position="602"/>
        <end position="636"/>
    </location>
</feature>
<proteinExistence type="predicted"/>
<evidence type="ECO:0008006" key="5">
    <source>
        <dbReference type="Google" id="ProtNLM"/>
    </source>
</evidence>
<evidence type="ECO:0000313" key="3">
    <source>
        <dbReference type="EMBL" id="KAH7280945.1"/>
    </source>
</evidence>
<dbReference type="Pfam" id="PF13041">
    <property type="entry name" value="PPR_2"/>
    <property type="match status" value="4"/>
</dbReference>
<dbReference type="FunFam" id="1.25.40.10:FF:000158">
    <property type="entry name" value="pentatricopeptide repeat-containing protein At2g33680"/>
    <property type="match status" value="1"/>
</dbReference>
<feature type="repeat" description="PPR" evidence="2">
    <location>
        <begin position="470"/>
        <end position="500"/>
    </location>
</feature>
<keyword evidence="1" id="KW-0677">Repeat</keyword>
<comment type="caution">
    <text evidence="3">The sequence shown here is derived from an EMBL/GenBank/DDBJ whole genome shotgun (WGS) entry which is preliminary data.</text>
</comment>
<organism evidence="3 4">
    <name type="scientific">Ceratopteris richardii</name>
    <name type="common">Triangle waterfern</name>
    <dbReference type="NCBI Taxonomy" id="49495"/>
    <lineage>
        <taxon>Eukaryota</taxon>
        <taxon>Viridiplantae</taxon>
        <taxon>Streptophyta</taxon>
        <taxon>Embryophyta</taxon>
        <taxon>Tracheophyta</taxon>
        <taxon>Polypodiopsida</taxon>
        <taxon>Polypodiidae</taxon>
        <taxon>Polypodiales</taxon>
        <taxon>Pteridineae</taxon>
        <taxon>Pteridaceae</taxon>
        <taxon>Parkerioideae</taxon>
        <taxon>Ceratopteris</taxon>
    </lineage>
</organism>
<dbReference type="EMBL" id="CM035441">
    <property type="protein sequence ID" value="KAH7280945.1"/>
    <property type="molecule type" value="Genomic_DNA"/>
</dbReference>
<dbReference type="OrthoDB" id="1887476at2759"/>
<dbReference type="AlphaFoldDB" id="A0A8T2QBE1"/>
<feature type="repeat" description="PPR" evidence="2">
    <location>
        <begin position="196"/>
        <end position="230"/>
    </location>
</feature>
<dbReference type="Pfam" id="PF20431">
    <property type="entry name" value="E_motif"/>
    <property type="match status" value="1"/>
</dbReference>
<dbReference type="InterPro" id="IPR046960">
    <property type="entry name" value="PPR_At4g14850-like_plant"/>
</dbReference>